<keyword evidence="4" id="KW-1185">Reference proteome</keyword>
<feature type="compositionally biased region" description="Acidic residues" evidence="2">
    <location>
        <begin position="208"/>
        <end position="219"/>
    </location>
</feature>
<dbReference type="EMBL" id="KV454018">
    <property type="protein sequence ID" value="ODV93472.1"/>
    <property type="molecule type" value="Genomic_DNA"/>
</dbReference>
<proteinExistence type="predicted"/>
<evidence type="ECO:0000256" key="1">
    <source>
        <dbReference type="SAM" id="Coils"/>
    </source>
</evidence>
<evidence type="ECO:0000256" key="2">
    <source>
        <dbReference type="SAM" id="MobiDB-lite"/>
    </source>
</evidence>
<feature type="coiled-coil region" evidence="1">
    <location>
        <begin position="154"/>
        <end position="197"/>
    </location>
</feature>
<gene>
    <name evidence="3" type="ORF">PACTADRAFT_5253</name>
</gene>
<organism evidence="3 4">
    <name type="scientific">Pachysolen tannophilus NRRL Y-2460</name>
    <dbReference type="NCBI Taxonomy" id="669874"/>
    <lineage>
        <taxon>Eukaryota</taxon>
        <taxon>Fungi</taxon>
        <taxon>Dikarya</taxon>
        <taxon>Ascomycota</taxon>
        <taxon>Saccharomycotina</taxon>
        <taxon>Pichiomycetes</taxon>
        <taxon>Pachysolenaceae</taxon>
        <taxon>Pachysolen</taxon>
    </lineage>
</organism>
<evidence type="ECO:0000313" key="4">
    <source>
        <dbReference type="Proteomes" id="UP000094236"/>
    </source>
</evidence>
<feature type="region of interest" description="Disordered" evidence="2">
    <location>
        <begin position="26"/>
        <end position="53"/>
    </location>
</feature>
<protein>
    <submittedName>
        <fullName evidence="3">Uncharacterized protein</fullName>
    </submittedName>
</protein>
<keyword evidence="1" id="KW-0175">Coiled coil</keyword>
<feature type="region of interest" description="Disordered" evidence="2">
    <location>
        <begin position="205"/>
        <end position="236"/>
    </location>
</feature>
<accession>A0A1E4TP31</accession>
<dbReference type="AlphaFoldDB" id="A0A1E4TP31"/>
<evidence type="ECO:0000313" key="3">
    <source>
        <dbReference type="EMBL" id="ODV93472.1"/>
    </source>
</evidence>
<feature type="compositionally biased region" description="Low complexity" evidence="2">
    <location>
        <begin position="44"/>
        <end position="53"/>
    </location>
</feature>
<reference evidence="4" key="1">
    <citation type="submission" date="2016-05" db="EMBL/GenBank/DDBJ databases">
        <title>Comparative genomics of biotechnologically important yeasts.</title>
        <authorList>
            <consortium name="DOE Joint Genome Institute"/>
            <person name="Riley R."/>
            <person name="Haridas S."/>
            <person name="Wolfe K.H."/>
            <person name="Lopes M.R."/>
            <person name="Hittinger C.T."/>
            <person name="Goker M."/>
            <person name="Salamov A."/>
            <person name="Wisecaver J."/>
            <person name="Long T.M."/>
            <person name="Aerts A.L."/>
            <person name="Barry K."/>
            <person name="Choi C."/>
            <person name="Clum A."/>
            <person name="Coughlan A.Y."/>
            <person name="Deshpande S."/>
            <person name="Douglass A.P."/>
            <person name="Hanson S.J."/>
            <person name="Klenk H.-P."/>
            <person name="Labutti K."/>
            <person name="Lapidus A."/>
            <person name="Lindquist E."/>
            <person name="Lipzen A."/>
            <person name="Meier-Kolthoff J.P."/>
            <person name="Ohm R.A."/>
            <person name="Otillar R.P."/>
            <person name="Pangilinan J."/>
            <person name="Peng Y."/>
            <person name="Rokas A."/>
            <person name="Rosa C.A."/>
            <person name="Scheuner C."/>
            <person name="Sibirny A.A."/>
            <person name="Slot J.C."/>
            <person name="Stielow J.B."/>
            <person name="Sun H."/>
            <person name="Kurtzman C.P."/>
            <person name="Blackwell M."/>
            <person name="Grigoriev I.V."/>
            <person name="Jeffries T.W."/>
        </authorList>
    </citation>
    <scope>NUCLEOTIDE SEQUENCE [LARGE SCALE GENOMIC DNA]</scope>
    <source>
        <strain evidence="4">NRRL Y-2460</strain>
    </source>
</reference>
<sequence length="286" mass="32920">MSSNLSHPPPIDPSFITATTTAAAAAAANTQQQHDGYNHHHPHQQQQQQQQQQAVAVAAAKPFSSTWTRDKELFLCEKVSNYMPDILTKSKTPKWKDVLDEFNATFNLSNYKIKQTRTMRDKFFRLYNKFLAEDNGKTITDYNDIELILNGIKLKELEEKNKLEKADLISNERKRKLDELEDNLNNTQQVVRKLQASLHNRTASDDNIIQEDEIEDESQSEINNEDRNNSNNNYFSSNYTTVEVKLPTEINQLTRRINRVEKDVDSIKLQLGKLIALLNTNENNGN</sequence>
<dbReference type="Proteomes" id="UP000094236">
    <property type="component" value="Unassembled WGS sequence"/>
</dbReference>
<name>A0A1E4TP31_PACTA</name>